<feature type="non-terminal residue" evidence="5">
    <location>
        <position position="1"/>
    </location>
</feature>
<dbReference type="SUPFAM" id="SSF100879">
    <property type="entry name" value="Lesion bypass DNA polymerase (Y-family), little finger domain"/>
    <property type="match status" value="1"/>
</dbReference>
<dbReference type="Proteomes" id="UP000579406">
    <property type="component" value="Unassembled WGS sequence"/>
</dbReference>
<dbReference type="InterPro" id="IPR043502">
    <property type="entry name" value="DNA/RNA_pol_sf"/>
</dbReference>
<dbReference type="Pfam" id="PF21999">
    <property type="entry name" value="IMS_HHH_1"/>
    <property type="match status" value="1"/>
</dbReference>
<dbReference type="GO" id="GO:0003887">
    <property type="term" value="F:DNA-directed DNA polymerase activity"/>
    <property type="evidence" value="ECO:0007669"/>
    <property type="project" value="InterPro"/>
</dbReference>
<dbReference type="Pfam" id="PF00817">
    <property type="entry name" value="IMS"/>
    <property type="match status" value="1"/>
</dbReference>
<dbReference type="EMBL" id="VWZY01013188">
    <property type="protein sequence ID" value="NXI60307.1"/>
    <property type="molecule type" value="Genomic_DNA"/>
</dbReference>
<dbReference type="GO" id="GO:0003684">
    <property type="term" value="F:damaged DNA binding"/>
    <property type="evidence" value="ECO:0007669"/>
    <property type="project" value="InterPro"/>
</dbReference>
<dbReference type="PROSITE" id="PS50173">
    <property type="entry name" value="UMUC"/>
    <property type="match status" value="1"/>
</dbReference>
<dbReference type="Gene3D" id="3.40.1170.60">
    <property type="match status" value="1"/>
</dbReference>
<dbReference type="Gene3D" id="1.10.150.20">
    <property type="entry name" value="5' to 3' exonuclease, C-terminal subdomain"/>
    <property type="match status" value="1"/>
</dbReference>
<feature type="non-terminal residue" evidence="5">
    <location>
        <position position="493"/>
    </location>
</feature>
<protein>
    <submittedName>
        <fullName evidence="5">POLI polymerase</fullName>
    </submittedName>
</protein>
<evidence type="ECO:0000259" key="4">
    <source>
        <dbReference type="PROSITE" id="PS50173"/>
    </source>
</evidence>
<dbReference type="FunFam" id="3.40.1170.60:FF:000021">
    <property type="entry name" value="DNA polymerase IV"/>
    <property type="match status" value="1"/>
</dbReference>
<evidence type="ECO:0000313" key="6">
    <source>
        <dbReference type="Proteomes" id="UP000579406"/>
    </source>
</evidence>
<evidence type="ECO:0000256" key="2">
    <source>
        <dbReference type="ARBA" id="ARBA00022634"/>
    </source>
</evidence>
<keyword evidence="2" id="KW-0237">DNA synthesis</keyword>
<dbReference type="Gene3D" id="3.30.70.270">
    <property type="match status" value="1"/>
</dbReference>
<dbReference type="Gene3D" id="3.30.1490.100">
    <property type="entry name" value="DNA polymerase, Y-family, little finger domain"/>
    <property type="match status" value="1"/>
</dbReference>
<proteinExistence type="inferred from homology"/>
<evidence type="ECO:0000256" key="1">
    <source>
        <dbReference type="ARBA" id="ARBA00010945"/>
    </source>
</evidence>
<dbReference type="InterPro" id="IPR043128">
    <property type="entry name" value="Rev_trsase/Diguanyl_cyclase"/>
</dbReference>
<accession>A0A7K9UHN2</accession>
<sequence>SRVIVHVDLDCFYAQVEMLRNPDLRDKPLGVQQKSLVVTSNYKARKLGVKKLMSVKDAKEKCPQLILVNGEDLTPYREMSYKVTELLGEFCPLVERLGFDENFVDITEIVEKRLNQLEQSGWSRVCVSGHVYNNQALNLHDTTHVRLVMGSQVAEEFREALSTRLGLTGCAGVASNKLLAKLVSGTFKPNQQTVLLPESCGDLMRTLDGIQKIPGIGYKTTKRLETLGVRSVCDLQAFPPAVLEKELGVSVAQRIQKLSYGEDNSPVTPSGPPQSFSDEDSFKKCSSEVEVKEKIEELLPSLLDRICKDGRQPRTVRLTIRQFSSAARCFSRESRQCPLPPHLLQKLGKESSNILSSLVDILMKLFRKMIDVDLPFHLTLLSICFSNLKDLPSSKKGSISFYLKQMSPPSSSGKRAREAEDVSQGEGSASWNQNSHRPGTTKTRKLSKEKKSDLKKEEIPAFPFHLFPGDIDQEVFRELPEDIQKEFLSEKNK</sequence>
<dbReference type="PIRSF" id="PIRSF036603">
    <property type="entry name" value="DPol_eta"/>
    <property type="match status" value="1"/>
</dbReference>
<dbReference type="InterPro" id="IPR001126">
    <property type="entry name" value="UmuC"/>
</dbReference>
<dbReference type="FunFam" id="3.30.70.270:FF:000013">
    <property type="entry name" value="Polymerase (DNA directed) iota"/>
    <property type="match status" value="1"/>
</dbReference>
<feature type="region of interest" description="Disordered" evidence="3">
    <location>
        <begin position="406"/>
        <end position="456"/>
    </location>
</feature>
<dbReference type="PANTHER" id="PTHR46404:SF1">
    <property type="entry name" value="DNA POLYMERASE IOTA"/>
    <property type="match status" value="1"/>
</dbReference>
<feature type="domain" description="UmuC" evidence="4">
    <location>
        <begin position="4"/>
        <end position="217"/>
    </location>
</feature>
<name>A0A7K9UHN2_9AVES</name>
<dbReference type="PANTHER" id="PTHR46404">
    <property type="entry name" value="DNA POLYMERASE IOTA"/>
    <property type="match status" value="1"/>
</dbReference>
<keyword evidence="6" id="KW-1185">Reference proteome</keyword>
<reference evidence="5 6" key="1">
    <citation type="submission" date="2019-09" db="EMBL/GenBank/DDBJ databases">
        <title>Bird 10,000 Genomes (B10K) Project - Family phase.</title>
        <authorList>
            <person name="Zhang G."/>
        </authorList>
    </citation>
    <scope>NUCLEOTIDE SEQUENCE [LARGE SCALE GENOMIC DNA]</scope>
    <source>
        <strain evidence="5">B10K-DU-001-61</strain>
        <tissue evidence="5">Muscle</tissue>
    </source>
</reference>
<comment type="similarity">
    <text evidence="1">Belongs to the DNA polymerase type-Y family.</text>
</comment>
<dbReference type="FunFam" id="3.30.1490.100:FF:000003">
    <property type="entry name" value="Polymerase (DNA directed) iota"/>
    <property type="match status" value="1"/>
</dbReference>
<organism evidence="5 6">
    <name type="scientific">Chloroceryle aenea</name>
    <name type="common">American pygmy kingfisher</name>
    <dbReference type="NCBI Taxonomy" id="176938"/>
    <lineage>
        <taxon>Eukaryota</taxon>
        <taxon>Metazoa</taxon>
        <taxon>Chordata</taxon>
        <taxon>Craniata</taxon>
        <taxon>Vertebrata</taxon>
        <taxon>Euteleostomi</taxon>
        <taxon>Archelosauria</taxon>
        <taxon>Archosauria</taxon>
        <taxon>Dinosauria</taxon>
        <taxon>Saurischia</taxon>
        <taxon>Theropoda</taxon>
        <taxon>Coelurosauria</taxon>
        <taxon>Aves</taxon>
        <taxon>Neognathae</taxon>
        <taxon>Neoaves</taxon>
        <taxon>Telluraves</taxon>
        <taxon>Coraciimorphae</taxon>
        <taxon>Coraciiformes</taxon>
        <taxon>Cerylidae</taxon>
        <taxon>Chloroceryle</taxon>
    </lineage>
</organism>
<comment type="caution">
    <text evidence="5">The sequence shown here is derived from an EMBL/GenBank/DDBJ whole genome shotgun (WGS) entry which is preliminary data.</text>
</comment>
<dbReference type="InterPro" id="IPR036775">
    <property type="entry name" value="DNA_pol_Y-fam_lit_finger_sf"/>
</dbReference>
<dbReference type="GO" id="GO:0019985">
    <property type="term" value="P:translesion synthesis"/>
    <property type="evidence" value="ECO:0007669"/>
    <property type="project" value="TreeGrafter"/>
</dbReference>
<feature type="compositionally biased region" description="Polar residues" evidence="3">
    <location>
        <begin position="425"/>
        <end position="441"/>
    </location>
</feature>
<gene>
    <name evidence="5" type="primary">Poli</name>
    <name evidence="5" type="ORF">CHLAEN_R13592</name>
</gene>
<dbReference type="SUPFAM" id="SSF56672">
    <property type="entry name" value="DNA/RNA polymerases"/>
    <property type="match status" value="1"/>
</dbReference>
<evidence type="ECO:0000256" key="3">
    <source>
        <dbReference type="SAM" id="MobiDB-lite"/>
    </source>
</evidence>
<dbReference type="InterPro" id="IPR017961">
    <property type="entry name" value="DNA_pol_Y-fam_little_finger"/>
</dbReference>
<dbReference type="Pfam" id="PF11799">
    <property type="entry name" value="IMS_C"/>
    <property type="match status" value="1"/>
</dbReference>
<evidence type="ECO:0000313" key="5">
    <source>
        <dbReference type="EMBL" id="NXI60307.1"/>
    </source>
</evidence>
<dbReference type="OrthoDB" id="447129at2759"/>
<dbReference type="AlphaFoldDB" id="A0A7K9UHN2"/>
<dbReference type="Gene3D" id="6.10.250.1630">
    <property type="match status" value="1"/>
</dbReference>
<dbReference type="InterPro" id="IPR053848">
    <property type="entry name" value="IMS_HHH_1"/>
</dbReference>
<dbReference type="GO" id="GO:0006281">
    <property type="term" value="P:DNA repair"/>
    <property type="evidence" value="ECO:0007669"/>
    <property type="project" value="InterPro"/>
</dbReference>